<proteinExistence type="inferred from homology"/>
<dbReference type="OMA" id="VMRCPKS"/>
<comment type="caution">
    <text evidence="5">The sequence shown here is derived from an EMBL/GenBank/DDBJ whole genome shotgun (WGS) entry which is preliminary data.</text>
</comment>
<evidence type="ECO:0000313" key="6">
    <source>
        <dbReference type="Proteomes" id="UP000536275"/>
    </source>
</evidence>
<evidence type="ECO:0000313" key="5">
    <source>
        <dbReference type="EMBL" id="KAF6072363.1"/>
    </source>
</evidence>
<keyword evidence="2" id="KW-0521">NADP</keyword>
<keyword evidence="3" id="KW-0560">Oxidoreductase</keyword>
<dbReference type="InterPro" id="IPR002347">
    <property type="entry name" value="SDR_fam"/>
</dbReference>
<dbReference type="SUPFAM" id="SSF51735">
    <property type="entry name" value="NAD(P)-binding Rossmann-fold domains"/>
    <property type="match status" value="1"/>
</dbReference>
<dbReference type="AlphaFoldDB" id="A0A8H6C448"/>
<dbReference type="PANTHER" id="PTHR24320">
    <property type="entry name" value="RETINOL DEHYDROGENASE"/>
    <property type="match status" value="1"/>
</dbReference>
<dbReference type="PANTHER" id="PTHR24320:SF236">
    <property type="entry name" value="SHORT-CHAIN DEHYDROGENASE-RELATED"/>
    <property type="match status" value="1"/>
</dbReference>
<sequence>MSYPTIPWPTFADLKQMLHGFWASKPTYTESQYPDLQDKVVIVTGGNTGLGYETVKSLAGSTKARIYVFSRNKEKTLAAIKQIQLEIAEEYNVSNSDIRFIQVDLSDLTTIKPAVEEFLKQEQRIDIIIHNAGIMGPPVGSKSKQGYELQWGTNVVGPHLLQRLLDPLFIKTSETNPPGFSRIVWVSSTAHLFAPQGGVFWDNVNYENLKLSQTQVRTTLYAQSKAGNLIQARTWSRKHNYPNVISSSLCPGYLYTDLIRNLNSFEQCFVKRLIYPRRYGAYTELYAAFSPDVKDGAHTIGFGVPSHARTDLTSEAVGDKTWAYLDKETDAYL</sequence>
<name>A0A8H6C448_CANAX</name>
<protein>
    <submittedName>
        <fullName evidence="5">Short chain dehydrogenase family protein</fullName>
    </submittedName>
</protein>
<dbReference type="PRINTS" id="PR00081">
    <property type="entry name" value="GDHRDH"/>
</dbReference>
<evidence type="ECO:0000256" key="2">
    <source>
        <dbReference type="ARBA" id="ARBA00022857"/>
    </source>
</evidence>
<accession>A0A8H6C448</accession>
<dbReference type="GO" id="GO:0016491">
    <property type="term" value="F:oxidoreductase activity"/>
    <property type="evidence" value="ECO:0007669"/>
    <property type="project" value="UniProtKB-KW"/>
</dbReference>
<evidence type="ECO:0000313" key="4">
    <source>
        <dbReference type="EMBL" id="KAF6072046.1"/>
    </source>
</evidence>
<evidence type="ECO:0000256" key="3">
    <source>
        <dbReference type="ARBA" id="ARBA00023002"/>
    </source>
</evidence>
<dbReference type="InterPro" id="IPR036291">
    <property type="entry name" value="NAD(P)-bd_dom_sf"/>
</dbReference>
<organism evidence="5 6">
    <name type="scientific">Candida albicans</name>
    <name type="common">Yeast</name>
    <dbReference type="NCBI Taxonomy" id="5476"/>
    <lineage>
        <taxon>Eukaryota</taxon>
        <taxon>Fungi</taxon>
        <taxon>Dikarya</taxon>
        <taxon>Ascomycota</taxon>
        <taxon>Saccharomycotina</taxon>
        <taxon>Pichiomycetes</taxon>
        <taxon>Debaryomycetaceae</taxon>
        <taxon>Candida/Lodderomyces clade</taxon>
        <taxon>Candida</taxon>
    </lineage>
</organism>
<dbReference type="EMBL" id="JABWAD010000007">
    <property type="protein sequence ID" value="KAF6072363.1"/>
    <property type="molecule type" value="Genomic_DNA"/>
</dbReference>
<dbReference type="EMBL" id="JABWAD010000008">
    <property type="protein sequence ID" value="KAF6072046.1"/>
    <property type="molecule type" value="Genomic_DNA"/>
</dbReference>
<gene>
    <name evidence="5" type="ORF">FOB64_000409</name>
    <name evidence="4" type="ORF">FOB64_000755</name>
</gene>
<dbReference type="Pfam" id="PF00106">
    <property type="entry name" value="adh_short"/>
    <property type="match status" value="1"/>
</dbReference>
<reference evidence="5 6" key="1">
    <citation type="submission" date="2020-03" db="EMBL/GenBank/DDBJ databases">
        <title>FDA dAtabase for Regulatory Grade micrObial Sequences (FDA-ARGOS): Supporting development and validation of Infectious Disease Dx tests.</title>
        <authorList>
            <person name="Campos J."/>
            <person name="Goldberg B."/>
            <person name="Tallon L."/>
            <person name="Sadzewicz L."/>
            <person name="Vavikolanu K."/>
            <person name="Mehta A."/>
            <person name="Aluvathingal J."/>
            <person name="Nadendla S."/>
            <person name="Nandy P."/>
            <person name="Geyer C."/>
            <person name="Yan Y."/>
            <person name="Sichtig H."/>
        </authorList>
    </citation>
    <scope>NUCLEOTIDE SEQUENCE [LARGE SCALE GENOMIC DNA]</scope>
    <source>
        <strain evidence="5 6">FDAARGOS_656</strain>
    </source>
</reference>
<dbReference type="SMR" id="A0A8H6C448"/>
<dbReference type="Proteomes" id="UP000536275">
    <property type="component" value="Unassembled WGS sequence"/>
</dbReference>
<comment type="similarity">
    <text evidence="1">Belongs to the short-chain dehydrogenases/reductases (SDR) family.</text>
</comment>
<dbReference type="Gene3D" id="3.40.50.720">
    <property type="entry name" value="NAD(P)-binding Rossmann-like Domain"/>
    <property type="match status" value="1"/>
</dbReference>
<evidence type="ECO:0000256" key="1">
    <source>
        <dbReference type="ARBA" id="ARBA00006484"/>
    </source>
</evidence>